<dbReference type="Proteomes" id="UP000504618">
    <property type="component" value="Unplaced"/>
</dbReference>
<evidence type="ECO:0000313" key="1">
    <source>
        <dbReference type="Proteomes" id="UP000504618"/>
    </source>
</evidence>
<dbReference type="OrthoDB" id="7698561at2759"/>
<dbReference type="AlphaFoldDB" id="A0A6J1Q8T6"/>
<dbReference type="PANTHER" id="PTHR47331">
    <property type="entry name" value="PHD-TYPE DOMAIN-CONTAINING PROTEIN"/>
    <property type="match status" value="1"/>
</dbReference>
<protein>
    <submittedName>
        <fullName evidence="2">Uncharacterized protein LOC112458391</fullName>
    </submittedName>
</protein>
<sequence length="295" mass="32842">MAGGFPLRKWSANEESLLTDVPAEHRMQRELRSWRPKESHATLGLQWHPCLDSFSFATKTSLVTSFTKRSVLSLTARLFDPLGWLAPVVVSAKILFQATWLRGLDWDDTLSKTDALQWKTYQAELPLLEQIRVPRRIYPDARGLGVELHGFADASEKAYAAVVYLRAQAQDGSWLVTLLAAKTKVAPLKTVALPRLELDAAALLARLAAHTKVTLELPEAPLHLWVSAIQTAVPEALWHHVPGRDNPADCASRGISPGELGNHPLWWYGPPWLKEDSSAWPATGVSETEELPEER</sequence>
<name>A0A6J1Q8T6_9HYME</name>
<feature type="non-terminal residue" evidence="2">
    <location>
        <position position="295"/>
    </location>
</feature>
<organism evidence="1 2">
    <name type="scientific">Temnothorax curvispinosus</name>
    <dbReference type="NCBI Taxonomy" id="300111"/>
    <lineage>
        <taxon>Eukaryota</taxon>
        <taxon>Metazoa</taxon>
        <taxon>Ecdysozoa</taxon>
        <taxon>Arthropoda</taxon>
        <taxon>Hexapoda</taxon>
        <taxon>Insecta</taxon>
        <taxon>Pterygota</taxon>
        <taxon>Neoptera</taxon>
        <taxon>Endopterygota</taxon>
        <taxon>Hymenoptera</taxon>
        <taxon>Apocrita</taxon>
        <taxon>Aculeata</taxon>
        <taxon>Formicoidea</taxon>
        <taxon>Formicidae</taxon>
        <taxon>Myrmicinae</taxon>
        <taxon>Temnothorax</taxon>
    </lineage>
</organism>
<keyword evidence="1" id="KW-1185">Reference proteome</keyword>
<dbReference type="Pfam" id="PF05380">
    <property type="entry name" value="Peptidase_A17"/>
    <property type="match status" value="1"/>
</dbReference>
<accession>A0A6J1Q8T6</accession>
<proteinExistence type="predicted"/>
<dbReference type="GeneID" id="112458391"/>
<dbReference type="RefSeq" id="XP_024877771.1">
    <property type="nucleotide sequence ID" value="XM_025022003.1"/>
</dbReference>
<gene>
    <name evidence="2" type="primary">LOC112458391</name>
</gene>
<dbReference type="InterPro" id="IPR008042">
    <property type="entry name" value="Retrotrans_Pao"/>
</dbReference>
<reference evidence="2" key="1">
    <citation type="submission" date="2025-08" db="UniProtKB">
        <authorList>
            <consortium name="RefSeq"/>
        </authorList>
    </citation>
    <scope>IDENTIFICATION</scope>
    <source>
        <tissue evidence="2">Whole body</tissue>
    </source>
</reference>
<evidence type="ECO:0000313" key="2">
    <source>
        <dbReference type="RefSeq" id="XP_024877771.1"/>
    </source>
</evidence>